<dbReference type="GO" id="GO:0046306">
    <property type="term" value="P:alkanesulfonate catabolic process"/>
    <property type="evidence" value="ECO:0007669"/>
    <property type="project" value="TreeGrafter"/>
</dbReference>
<dbReference type="PANTHER" id="PTHR42847:SF4">
    <property type="entry name" value="ALKANESULFONATE MONOOXYGENASE-RELATED"/>
    <property type="match status" value="1"/>
</dbReference>
<evidence type="ECO:0000256" key="1">
    <source>
        <dbReference type="ARBA" id="ARBA00022630"/>
    </source>
</evidence>
<evidence type="ECO:0000259" key="5">
    <source>
        <dbReference type="Pfam" id="PF00296"/>
    </source>
</evidence>
<evidence type="ECO:0000313" key="7">
    <source>
        <dbReference type="Proteomes" id="UP000294299"/>
    </source>
</evidence>
<proteinExistence type="predicted"/>
<evidence type="ECO:0000256" key="4">
    <source>
        <dbReference type="ARBA" id="ARBA00023033"/>
    </source>
</evidence>
<keyword evidence="7" id="KW-1185">Reference proteome</keyword>
<dbReference type="NCBIfam" id="TIGR03619">
    <property type="entry name" value="F420_Rv2161c"/>
    <property type="match status" value="1"/>
</dbReference>
<dbReference type="Proteomes" id="UP000294299">
    <property type="component" value="Chromosome NFRAN"/>
</dbReference>
<evidence type="ECO:0000313" key="6">
    <source>
        <dbReference type="EMBL" id="VFJ14378.1"/>
    </source>
</evidence>
<dbReference type="OrthoDB" id="7684at2157"/>
<dbReference type="GO" id="GO:0008726">
    <property type="term" value="F:alkanesulfonate monooxygenase activity"/>
    <property type="evidence" value="ECO:0007669"/>
    <property type="project" value="TreeGrafter"/>
</dbReference>
<keyword evidence="4" id="KW-0503">Monooxygenase</keyword>
<dbReference type="InterPro" id="IPR019921">
    <property type="entry name" value="Lucif-like_OxRdtase_Rv2161c"/>
</dbReference>
<evidence type="ECO:0000256" key="2">
    <source>
        <dbReference type="ARBA" id="ARBA00022643"/>
    </source>
</evidence>
<organism evidence="6 7">
    <name type="scientific">Candidatus Nitrosocosmicus franklandianus</name>
    <dbReference type="NCBI Taxonomy" id="1798806"/>
    <lineage>
        <taxon>Archaea</taxon>
        <taxon>Nitrososphaerota</taxon>
        <taxon>Nitrososphaeria</taxon>
        <taxon>Nitrososphaerales</taxon>
        <taxon>Nitrososphaeraceae</taxon>
        <taxon>Candidatus Nitrosocosmicus</taxon>
    </lineage>
</organism>
<reference evidence="6 7" key="1">
    <citation type="submission" date="2019-02" db="EMBL/GenBank/DDBJ databases">
        <authorList>
            <person name="Lehtovirta-Morley E L."/>
        </authorList>
    </citation>
    <scope>NUCLEOTIDE SEQUENCE [LARGE SCALE GENOMIC DNA]</scope>
    <source>
        <strain evidence="6">NFRAN1</strain>
    </source>
</reference>
<dbReference type="CDD" id="cd01097">
    <property type="entry name" value="Tetrahydromethanopterin_reductase"/>
    <property type="match status" value="1"/>
</dbReference>
<dbReference type="Gene3D" id="3.20.20.30">
    <property type="entry name" value="Luciferase-like domain"/>
    <property type="match status" value="1"/>
</dbReference>
<dbReference type="PANTHER" id="PTHR42847">
    <property type="entry name" value="ALKANESULFONATE MONOOXYGENASE"/>
    <property type="match status" value="1"/>
</dbReference>
<keyword evidence="1" id="KW-0285">Flavoprotein</keyword>
<evidence type="ECO:0000256" key="3">
    <source>
        <dbReference type="ARBA" id="ARBA00023002"/>
    </source>
</evidence>
<dbReference type="AlphaFoldDB" id="A0A484IBC0"/>
<dbReference type="Pfam" id="PF00296">
    <property type="entry name" value="Bac_luciferase"/>
    <property type="match status" value="1"/>
</dbReference>
<accession>A0A484IBC0</accession>
<keyword evidence="2" id="KW-0288">FMN</keyword>
<protein>
    <submittedName>
        <fullName evidence="6">LLM class F420-dependent oxidoreductase</fullName>
    </submittedName>
</protein>
<name>A0A484IBC0_9ARCH</name>
<dbReference type="EMBL" id="LR216287">
    <property type="protein sequence ID" value="VFJ14378.1"/>
    <property type="molecule type" value="Genomic_DNA"/>
</dbReference>
<dbReference type="InterPro" id="IPR011251">
    <property type="entry name" value="Luciferase-like_dom"/>
</dbReference>
<dbReference type="InterPro" id="IPR036661">
    <property type="entry name" value="Luciferase-like_sf"/>
</dbReference>
<dbReference type="InterPro" id="IPR050172">
    <property type="entry name" value="SsuD_RutA_monooxygenase"/>
</dbReference>
<dbReference type="KEGG" id="nfn:NFRAN_2056"/>
<keyword evidence="3" id="KW-0560">Oxidoreductase</keyword>
<sequence>MKVGITLPNVGPQATVENISYIARRAEHEGFDSLWTIRRILWPIEPQTPYLVTSDGSLPKEYQYVLDALDVLAYVSAITNNISLGTHVEDMFFFTPIILAKRFVTLDVLSNGRIISGLGIGWSKDEYQASNIPFNNRAERADEFIFIMKKIWTDNVVNHKGKYYTIPPSRIDPKPIQNNIRVYLGGAAPGTFARIRKFGLSGWIGALVGGWEYVEKIIEGIRLSNDNGNKDHNKFQVIMVTFPNIIDNQSSSSNNERAPFTGTIDQIGEDINRLKTMGVEHIVFNYNFVPIGKDPLKVIEVSKELARFTK</sequence>
<dbReference type="SUPFAM" id="SSF51679">
    <property type="entry name" value="Bacterial luciferase-like"/>
    <property type="match status" value="1"/>
</dbReference>
<feature type="domain" description="Luciferase-like" evidence="5">
    <location>
        <begin position="1"/>
        <end position="251"/>
    </location>
</feature>
<dbReference type="RefSeq" id="WP_134484604.1">
    <property type="nucleotide sequence ID" value="NZ_LR216287.1"/>
</dbReference>
<dbReference type="GeneID" id="39421335"/>
<gene>
    <name evidence="6" type="ORF">NFRAN_2056</name>
</gene>